<organism evidence="1 2">
    <name type="scientific">Paraburkholderia dioscoreae</name>
    <dbReference type="NCBI Taxonomy" id="2604047"/>
    <lineage>
        <taxon>Bacteria</taxon>
        <taxon>Pseudomonadati</taxon>
        <taxon>Pseudomonadota</taxon>
        <taxon>Betaproteobacteria</taxon>
        <taxon>Burkholderiales</taxon>
        <taxon>Burkholderiaceae</taxon>
        <taxon>Paraburkholderia</taxon>
    </lineage>
</organism>
<keyword evidence="2" id="KW-1185">Reference proteome</keyword>
<dbReference type="EMBL" id="LR699554">
    <property type="protein sequence ID" value="VVD34175.1"/>
    <property type="molecule type" value="Genomic_DNA"/>
</dbReference>
<gene>
    <name evidence="1" type="ORF">PDMSB3_2891</name>
</gene>
<dbReference type="KEGG" id="pdio:PDMSB3_2891.1"/>
<reference evidence="1 2" key="1">
    <citation type="submission" date="2019-08" db="EMBL/GenBank/DDBJ databases">
        <authorList>
            <person name="Herpell B J."/>
        </authorList>
    </citation>
    <scope>NUCLEOTIDE SEQUENCE [LARGE SCALE GENOMIC DNA]</scope>
    <source>
        <strain evidence="2">Msb3</strain>
    </source>
</reference>
<sequence>MSDDSEGIEEVGCTEVFVGGAGCLSCADLARLLHCYVGRRRYVAREWNTASTVVTKLVFFRGKFNFWPVHSIYLRLGFPASP</sequence>
<proteinExistence type="predicted"/>
<dbReference type="AlphaFoldDB" id="A0A5Q4ZKK9"/>
<name>A0A5Q4ZKK9_9BURK</name>
<dbReference type="Proteomes" id="UP000325811">
    <property type="component" value="Chromosome II"/>
</dbReference>
<evidence type="ECO:0000313" key="2">
    <source>
        <dbReference type="Proteomes" id="UP000325811"/>
    </source>
</evidence>
<accession>A0A5Q4ZKK9</accession>
<protein>
    <submittedName>
        <fullName evidence="1">Uncharacterized protein</fullName>
    </submittedName>
</protein>
<evidence type="ECO:0000313" key="1">
    <source>
        <dbReference type="EMBL" id="VVD34175.1"/>
    </source>
</evidence>